<dbReference type="KEGG" id="vpe:Varpa_5104"/>
<dbReference type="EMBL" id="CP002417">
    <property type="protein sequence ID" value="ADU39264.1"/>
    <property type="molecule type" value="Genomic_DNA"/>
</dbReference>
<dbReference type="eggNOG" id="ENOG5032GFE">
    <property type="taxonomic scope" value="Bacteria"/>
</dbReference>
<sequence length="229" mass="25450">MKNNMTGHAEIKLHALALKEEAEVAALRETLQSVGSGFEFAVYGVAADVDDVGEAHHRAALRLLCDDIAAFAERYRQDVIARDPSLAAKLSTSLAFDVDAARATPLDASAVIAAESFAPLHRVVYTRDLATVSWFEWFCQAFGDPPYTLHVADEAERASLFPRFCRCTGLLPGEGVVVLDWVGDPERQPERSTWSDYFDDGKEWWGIWCFTVWNPRRRTLAVAIASQTD</sequence>
<reference evidence="1 2" key="2">
    <citation type="journal article" date="2013" name="Genome Announc.">
        <title>Genome of the Root-Associated Plant Growth-Promoting Bacterium Variovorax paradoxus Strain EPS.</title>
        <authorList>
            <person name="Han J.I."/>
            <person name="Spain J.C."/>
            <person name="Leadbetter J.R."/>
            <person name="Ovchinnikova G."/>
            <person name="Goodwin L.A."/>
            <person name="Han C.S."/>
            <person name="Woyke T."/>
            <person name="Davenport K.W."/>
            <person name="Orwin P.M."/>
        </authorList>
    </citation>
    <scope>NUCLEOTIDE SEQUENCE [LARGE SCALE GENOMIC DNA]</scope>
    <source>
        <strain evidence="1 2">EPS</strain>
    </source>
</reference>
<dbReference type="RefSeq" id="WP_013543472.1">
    <property type="nucleotide sequence ID" value="NC_014931.1"/>
</dbReference>
<protein>
    <submittedName>
        <fullName evidence="1">Uncharacterized protein</fullName>
    </submittedName>
</protein>
<dbReference type="AlphaFoldDB" id="E6V470"/>
<evidence type="ECO:0000313" key="2">
    <source>
        <dbReference type="Proteomes" id="UP000008917"/>
    </source>
</evidence>
<proteinExistence type="predicted"/>
<evidence type="ECO:0000313" key="1">
    <source>
        <dbReference type="EMBL" id="ADU39264.1"/>
    </source>
</evidence>
<dbReference type="HOGENOM" id="CLU_1314518_0_0_4"/>
<organism evidence="1 2">
    <name type="scientific">Variovorax paradoxus (strain EPS)</name>
    <dbReference type="NCBI Taxonomy" id="595537"/>
    <lineage>
        <taxon>Bacteria</taxon>
        <taxon>Pseudomonadati</taxon>
        <taxon>Pseudomonadota</taxon>
        <taxon>Betaproteobacteria</taxon>
        <taxon>Burkholderiales</taxon>
        <taxon>Comamonadaceae</taxon>
        <taxon>Variovorax</taxon>
    </lineage>
</organism>
<accession>E6V470</accession>
<dbReference type="OrthoDB" id="7596169at2"/>
<reference evidence="2" key="1">
    <citation type="submission" date="2010-12" db="EMBL/GenBank/DDBJ databases">
        <title>Complete sequence of Variovorax paradoxus EPS.</title>
        <authorList>
            <consortium name="US DOE Joint Genome Institute"/>
            <person name="Lucas S."/>
            <person name="Copeland A."/>
            <person name="Lapidus A."/>
            <person name="Cheng J.-F."/>
            <person name="Goodwin L."/>
            <person name="Pitluck S."/>
            <person name="Teshima H."/>
            <person name="Detter J.C."/>
            <person name="Han C."/>
            <person name="Tapia R."/>
            <person name="Land M."/>
            <person name="Hauser L."/>
            <person name="Kyrpides N."/>
            <person name="Ivanova N."/>
            <person name="Ovchinnikova G."/>
            <person name="Orwin P."/>
            <person name="Han J.-I.G."/>
            <person name="Woyke T."/>
        </authorList>
    </citation>
    <scope>NUCLEOTIDE SEQUENCE [LARGE SCALE GENOMIC DNA]</scope>
    <source>
        <strain evidence="2">EPS</strain>
    </source>
</reference>
<name>E6V470_VARPE</name>
<dbReference type="Proteomes" id="UP000008917">
    <property type="component" value="Chromosome"/>
</dbReference>
<dbReference type="STRING" id="595537.Varpa_5104"/>
<gene>
    <name evidence="1" type="ordered locus">Varpa_5104</name>
</gene>